<evidence type="ECO:0000313" key="4">
    <source>
        <dbReference type="Proteomes" id="UP001317779"/>
    </source>
</evidence>
<accession>A0ABM8E0R9</accession>
<dbReference type="PANTHER" id="PTHR34351:SF1">
    <property type="entry name" value="SLR1927 PROTEIN"/>
    <property type="match status" value="1"/>
</dbReference>
<dbReference type="Proteomes" id="UP001317779">
    <property type="component" value="Chromosome"/>
</dbReference>
<name>A0ABM8E0R9_9MICO</name>
<feature type="domain" description="DUF58" evidence="2">
    <location>
        <begin position="205"/>
        <end position="247"/>
    </location>
</feature>
<dbReference type="EMBL" id="AP027141">
    <property type="protein sequence ID" value="BDV31392.1"/>
    <property type="molecule type" value="Genomic_DNA"/>
</dbReference>
<feature type="transmembrane region" description="Helical" evidence="1">
    <location>
        <begin position="33"/>
        <end position="54"/>
    </location>
</feature>
<keyword evidence="1" id="KW-0472">Membrane</keyword>
<sequence>MRRIWPLTVRGTGAVVLAIGCLAAANEVGVEELLYFGVLLIAAVVAALISLYLARHSEQVVRTVRPEVAAVGDTARVSMQVTVRSSLPTAPGTWTDRLPQGLDGAARGEFPALRSGWRAGEQSVTFHYELTGTRRGTHSLGPLSVRTTDPFGLARRQSTLGRATTVSVAPALIDLPPLIEYPGDAGGALHAVTSQLGQGADNLIARHYVPGDSMRRIHWRASAHRDALMVRQEEQESTPEATVVLDLGVRRWAPAAMQAPGADPAFERAVSLCVSAVARLVTDGYAVEVIDSGGTPLTDQIDAGDTSEVDEFVVHCATLTARRDDRLAQLAPMFTGGSAGPVVLIVGRLDADDVTMLAPLAHHSALPVLLAVMPAPGALEQAESFGWHTGAVGGDDLNAVGEAWAAAVARGATHVW</sequence>
<gene>
    <name evidence="3" type="ORF">Microterr_20520</name>
</gene>
<dbReference type="Pfam" id="PF01882">
    <property type="entry name" value="DUF58"/>
    <property type="match status" value="1"/>
</dbReference>
<dbReference type="PANTHER" id="PTHR34351">
    <property type="entry name" value="SLR1927 PROTEIN-RELATED"/>
    <property type="match status" value="1"/>
</dbReference>
<evidence type="ECO:0000259" key="2">
    <source>
        <dbReference type="Pfam" id="PF01882"/>
    </source>
</evidence>
<dbReference type="PROSITE" id="PS51257">
    <property type="entry name" value="PROKAR_LIPOPROTEIN"/>
    <property type="match status" value="1"/>
</dbReference>
<evidence type="ECO:0000313" key="3">
    <source>
        <dbReference type="EMBL" id="BDV31392.1"/>
    </source>
</evidence>
<reference evidence="3 4" key="1">
    <citation type="submission" date="2022-12" db="EMBL/GenBank/DDBJ databases">
        <title>Microbacterium terricola strain KV-448 chromosome, complete genome.</title>
        <authorList>
            <person name="Oshima T."/>
            <person name="Moriya T."/>
            <person name="Bessho Y."/>
        </authorList>
    </citation>
    <scope>NUCLEOTIDE SEQUENCE [LARGE SCALE GENOMIC DNA]</scope>
    <source>
        <strain evidence="3 4">KV-448</strain>
    </source>
</reference>
<dbReference type="RefSeq" id="WP_263798017.1">
    <property type="nucleotide sequence ID" value="NZ_AP027141.1"/>
</dbReference>
<keyword evidence="1" id="KW-0812">Transmembrane</keyword>
<protein>
    <submittedName>
        <fullName evidence="3">Membrane protein</fullName>
    </submittedName>
</protein>
<keyword evidence="4" id="KW-1185">Reference proteome</keyword>
<organism evidence="3 4">
    <name type="scientific">Microbacterium terricola</name>
    <dbReference type="NCBI Taxonomy" id="344163"/>
    <lineage>
        <taxon>Bacteria</taxon>
        <taxon>Bacillati</taxon>
        <taxon>Actinomycetota</taxon>
        <taxon>Actinomycetes</taxon>
        <taxon>Micrococcales</taxon>
        <taxon>Microbacteriaceae</taxon>
        <taxon>Microbacterium</taxon>
    </lineage>
</organism>
<dbReference type="InterPro" id="IPR002881">
    <property type="entry name" value="DUF58"/>
</dbReference>
<evidence type="ECO:0000256" key="1">
    <source>
        <dbReference type="SAM" id="Phobius"/>
    </source>
</evidence>
<keyword evidence="1" id="KW-1133">Transmembrane helix</keyword>
<proteinExistence type="predicted"/>